<accession>A0A7D9H5F2</accession>
<dbReference type="InterPro" id="IPR011607">
    <property type="entry name" value="MGS-like_dom"/>
</dbReference>
<dbReference type="PANTHER" id="PTHR11405">
    <property type="entry name" value="CARBAMOYLTRANSFERASE FAMILY MEMBER"/>
    <property type="match status" value="1"/>
</dbReference>
<dbReference type="GO" id="GO:0005737">
    <property type="term" value="C:cytoplasm"/>
    <property type="evidence" value="ECO:0007669"/>
    <property type="project" value="TreeGrafter"/>
</dbReference>
<feature type="domain" description="MGS-like" evidence="4">
    <location>
        <begin position="66"/>
        <end position="204"/>
    </location>
</feature>
<organism evidence="5">
    <name type="scientific">uncultured Woeseiaceae bacterium</name>
    <dbReference type="NCBI Taxonomy" id="1983305"/>
    <lineage>
        <taxon>Bacteria</taxon>
        <taxon>Pseudomonadati</taxon>
        <taxon>Pseudomonadota</taxon>
        <taxon>Gammaproteobacteria</taxon>
        <taxon>Woeseiales</taxon>
        <taxon>Woeseiaceae</taxon>
        <taxon>environmental samples</taxon>
    </lineage>
</organism>
<dbReference type="InterPro" id="IPR036914">
    <property type="entry name" value="MGS-like_dom_sf"/>
</dbReference>
<protein>
    <recommendedName>
        <fullName evidence="4">MGS-like domain-containing protein</fullName>
    </recommendedName>
</protein>
<dbReference type="AlphaFoldDB" id="A0A7D9H5F2"/>
<reference evidence="5" key="1">
    <citation type="submission" date="2019-07" db="EMBL/GenBank/DDBJ databases">
        <authorList>
            <person name="Weber M."/>
            <person name="Kostadinov I."/>
            <person name="Kostadinov D I."/>
        </authorList>
    </citation>
    <scope>NUCLEOTIDE SEQUENCE</scope>
    <source>
        <strain evidence="5">Gfbio:sag-sample-b02:053724c1-46a9-4a36-b237-ea2bf867836b</strain>
    </source>
</reference>
<keyword evidence="1" id="KW-0436">Ligase</keyword>
<keyword evidence="2" id="KW-0547">Nucleotide-binding</keyword>
<dbReference type="Gene3D" id="3.40.50.1380">
    <property type="entry name" value="Methylglyoxal synthase-like domain"/>
    <property type="match status" value="1"/>
</dbReference>
<dbReference type="SUPFAM" id="SSF52335">
    <property type="entry name" value="Methylglyoxal synthase-like"/>
    <property type="match status" value="1"/>
</dbReference>
<dbReference type="PROSITE" id="PS51855">
    <property type="entry name" value="MGS"/>
    <property type="match status" value="1"/>
</dbReference>
<dbReference type="Pfam" id="PF02142">
    <property type="entry name" value="MGS"/>
    <property type="match status" value="1"/>
</dbReference>
<dbReference type="Gene3D" id="3.30.470.20">
    <property type="entry name" value="ATP-grasp fold, B domain"/>
    <property type="match status" value="1"/>
</dbReference>
<dbReference type="GO" id="GO:0006541">
    <property type="term" value="P:glutamine metabolic process"/>
    <property type="evidence" value="ECO:0007669"/>
    <property type="project" value="TreeGrafter"/>
</dbReference>
<evidence type="ECO:0000256" key="3">
    <source>
        <dbReference type="ARBA" id="ARBA00022840"/>
    </source>
</evidence>
<evidence type="ECO:0000256" key="1">
    <source>
        <dbReference type="ARBA" id="ARBA00022598"/>
    </source>
</evidence>
<dbReference type="SMART" id="SM00851">
    <property type="entry name" value="MGS"/>
    <property type="match status" value="1"/>
</dbReference>
<dbReference type="PANTHER" id="PTHR11405:SF53">
    <property type="entry name" value="CARBAMOYL-PHOSPHATE SYNTHASE [AMMONIA], MITOCHONDRIAL"/>
    <property type="match status" value="1"/>
</dbReference>
<name>A0A7D9H5F2_9GAMM</name>
<proteinExistence type="predicted"/>
<dbReference type="GO" id="GO:0004088">
    <property type="term" value="F:carbamoyl-phosphate synthase (glutamine-hydrolyzing) activity"/>
    <property type="evidence" value="ECO:0007669"/>
    <property type="project" value="TreeGrafter"/>
</dbReference>
<evidence type="ECO:0000256" key="2">
    <source>
        <dbReference type="ARBA" id="ARBA00022741"/>
    </source>
</evidence>
<sequence>MGVSNPVDNNCLDLDYVAVKVPMFSFARLVGVDPILGVEMASTGEVCCFGLDLHEALLHALLATGFKFPRQGVLLSLGPVADKYSFAEDAGVIAHELDLPIYATKGTALMLGELGIECIEVRKKPDDEQNAMDLIDAGKIDLVINVSREFDESGRPDGFFIRRRAVESGVSLITDLQLARAIVEALRWYKPESLRIEPWNHYVA</sequence>
<dbReference type="GO" id="GO:0005524">
    <property type="term" value="F:ATP binding"/>
    <property type="evidence" value="ECO:0007669"/>
    <property type="project" value="UniProtKB-KW"/>
</dbReference>
<dbReference type="EMBL" id="LR633966">
    <property type="protein sequence ID" value="VUX54951.1"/>
    <property type="molecule type" value="Genomic_DNA"/>
</dbReference>
<keyword evidence="3" id="KW-0067">ATP-binding</keyword>
<dbReference type="SUPFAM" id="SSF56059">
    <property type="entry name" value="Glutathione synthetase ATP-binding domain-like"/>
    <property type="match status" value="1"/>
</dbReference>
<gene>
    <name evidence="5" type="ORF">JTBB02_V1_50010</name>
</gene>
<evidence type="ECO:0000313" key="5">
    <source>
        <dbReference type="EMBL" id="VUX54951.1"/>
    </source>
</evidence>
<evidence type="ECO:0000259" key="4">
    <source>
        <dbReference type="PROSITE" id="PS51855"/>
    </source>
</evidence>